<accession>A0ABW9RXK6</accession>
<reference evidence="3 4" key="1">
    <citation type="submission" date="2019-02" db="EMBL/GenBank/DDBJ databases">
        <authorList>
            <person name="Goldberg S.R."/>
            <person name="Haltli B.A."/>
            <person name="Correa H."/>
            <person name="Russell K.G."/>
        </authorList>
    </citation>
    <scope>NUCLEOTIDE SEQUENCE [LARGE SCALE GENOMIC DNA]</scope>
    <source>
        <strain evidence="3 4">JCM 16186</strain>
    </source>
</reference>
<gene>
    <name evidence="3" type="ORF">E1163_28795</name>
</gene>
<evidence type="ECO:0000313" key="3">
    <source>
        <dbReference type="EMBL" id="MTI28994.1"/>
    </source>
</evidence>
<feature type="domain" description="Fibronectin type-III" evidence="2">
    <location>
        <begin position="502"/>
        <end position="598"/>
    </location>
</feature>
<protein>
    <recommendedName>
        <fullName evidence="2">Fibronectin type-III domain-containing protein</fullName>
    </recommendedName>
</protein>
<keyword evidence="4" id="KW-1185">Reference proteome</keyword>
<dbReference type="PROSITE" id="PS50853">
    <property type="entry name" value="FN3"/>
    <property type="match status" value="1"/>
</dbReference>
<feature type="chain" id="PRO_5046089042" description="Fibronectin type-III domain-containing protein" evidence="1">
    <location>
        <begin position="22"/>
        <end position="685"/>
    </location>
</feature>
<sequence>MRRLKYYIAALALTTALAANGQEKAAIKVITTSVNDGVIIRWAPTTPVAWQLANDYGYTLTRYTLNPSDSLGYSEKVSLTPSGLYVLPETDWEGVANRDKWAAIAAQAIYGEDFVLADPGEGATSFVNAAAEQENRFSFALLAADVSAPTAEAMALRWVDKTAVKGTTYVYRVELNKQLENYKVERGSSRITYTEPKPLPKPSEVEATFGDHSVSISWNTFYLDGIYSSYVVERSDDGGKTFRLTDDLQFFSLKKEGSGPLEKMYYMDSIPDNSITYQYRVIGITPFGEKGPPSIPVAGQGYVSLGDAIPVIAETVVMKDGTVNITWKFAQDLIGQVKHFTVDRGPKAGGPFQQVSGEIPPTEMRFQHSQPMQVNYYIIKAYGKHGEVRQSFPAMVQLEDSIPPAVPAGLKGKVDNKGIVTISWDANKEEDLYGYRVFRSNALKEEYIQVTEEALTSTGFTDSVNLKTLTEEVIYTVTAQDRRYNQSDYAKPLVLKRPDIVPPDQPVLKSVTPGEGTVFIDWYPASATDIAGYKLFRKKTGSTIWKEFLLPKDSTSFMDELADTGSRYDYSLMAVDDDNLASEATQFSAQPLAMSLPAISKISHQVDREKKQIDLSWKYPTGYDEVIVYRSENNGPLRQYARIDNGEKTFTDRQLKVGGIYKYRFKVIDKNGEESPVSDEIEIQY</sequence>
<dbReference type="Proteomes" id="UP000798808">
    <property type="component" value="Unassembled WGS sequence"/>
</dbReference>
<proteinExistence type="predicted"/>
<dbReference type="InterPro" id="IPR003961">
    <property type="entry name" value="FN3_dom"/>
</dbReference>
<dbReference type="Gene3D" id="2.60.40.10">
    <property type="entry name" value="Immunoglobulins"/>
    <property type="match status" value="4"/>
</dbReference>
<comment type="caution">
    <text evidence="3">The sequence shown here is derived from an EMBL/GenBank/DDBJ whole genome shotgun (WGS) entry which is preliminary data.</text>
</comment>
<feature type="signal peptide" evidence="1">
    <location>
        <begin position="1"/>
        <end position="21"/>
    </location>
</feature>
<evidence type="ECO:0000259" key="2">
    <source>
        <dbReference type="PROSITE" id="PS50853"/>
    </source>
</evidence>
<keyword evidence="1" id="KW-0732">Signal</keyword>
<dbReference type="SUPFAM" id="SSF49265">
    <property type="entry name" value="Fibronectin type III"/>
    <property type="match status" value="3"/>
</dbReference>
<evidence type="ECO:0000313" key="4">
    <source>
        <dbReference type="Proteomes" id="UP000798808"/>
    </source>
</evidence>
<dbReference type="SMART" id="SM00060">
    <property type="entry name" value="FN3"/>
    <property type="match status" value="4"/>
</dbReference>
<dbReference type="RefSeq" id="WP_155177060.1">
    <property type="nucleotide sequence ID" value="NZ_BAAAFL010000012.1"/>
</dbReference>
<organism evidence="3 4">
    <name type="scientific">Fulvivirga kasyanovii</name>
    <dbReference type="NCBI Taxonomy" id="396812"/>
    <lineage>
        <taxon>Bacteria</taxon>
        <taxon>Pseudomonadati</taxon>
        <taxon>Bacteroidota</taxon>
        <taxon>Cytophagia</taxon>
        <taxon>Cytophagales</taxon>
        <taxon>Fulvivirgaceae</taxon>
        <taxon>Fulvivirga</taxon>
    </lineage>
</organism>
<dbReference type="InterPro" id="IPR013783">
    <property type="entry name" value="Ig-like_fold"/>
</dbReference>
<name>A0ABW9RXK6_9BACT</name>
<dbReference type="EMBL" id="SMLW01000676">
    <property type="protein sequence ID" value="MTI28994.1"/>
    <property type="molecule type" value="Genomic_DNA"/>
</dbReference>
<dbReference type="InterPro" id="IPR036116">
    <property type="entry name" value="FN3_sf"/>
</dbReference>
<evidence type="ECO:0000256" key="1">
    <source>
        <dbReference type="SAM" id="SignalP"/>
    </source>
</evidence>